<dbReference type="GO" id="GO:0045892">
    <property type="term" value="P:negative regulation of DNA-templated transcription"/>
    <property type="evidence" value="ECO:0007669"/>
    <property type="project" value="UniProtKB-ARBA"/>
</dbReference>
<organism evidence="1">
    <name type="scientific">Blautia hansenii</name>
    <name type="common">Ruminococcus hansenii</name>
    <dbReference type="NCBI Taxonomy" id="1322"/>
    <lineage>
        <taxon>Bacteria</taxon>
        <taxon>Bacillati</taxon>
        <taxon>Bacillota</taxon>
        <taxon>Clostridia</taxon>
        <taxon>Lachnospirales</taxon>
        <taxon>Lachnospiraceae</taxon>
        <taxon>Blautia</taxon>
    </lineage>
</organism>
<sequence>MEDRNQTKYDKAMVNRLARATGHLKMVKQMVEDGRDCSEVLIQLAAVKSAVNGAGKEVLKQYMEECVEEELEFQDKEGLGKLKKGIDSFIK</sequence>
<dbReference type="EMBL" id="CACRSY010000012">
    <property type="protein sequence ID" value="VYT08169.1"/>
    <property type="molecule type" value="Genomic_DNA"/>
</dbReference>
<dbReference type="AlphaFoldDB" id="A0A6N2TT28"/>
<dbReference type="InterPro" id="IPR003735">
    <property type="entry name" value="Metal_Tscrpt_repr"/>
</dbReference>
<dbReference type="CDD" id="cd10158">
    <property type="entry name" value="CsoR-like_DUF156_1"/>
    <property type="match status" value="1"/>
</dbReference>
<dbReference type="Gene3D" id="1.20.58.1000">
    <property type="entry name" value="Metal-sensitive repressor, helix protomer"/>
    <property type="match status" value="1"/>
</dbReference>
<dbReference type="Pfam" id="PF02583">
    <property type="entry name" value="Trns_repr_metal"/>
    <property type="match status" value="1"/>
</dbReference>
<proteinExistence type="predicted"/>
<dbReference type="GO" id="GO:0046872">
    <property type="term" value="F:metal ion binding"/>
    <property type="evidence" value="ECO:0007669"/>
    <property type="project" value="InterPro"/>
</dbReference>
<gene>
    <name evidence="1" type="primary">rcnR</name>
    <name evidence="1" type="ORF">BHLFYP23_00073</name>
</gene>
<dbReference type="PANTHER" id="PTHR33677">
    <property type="entry name" value="TRANSCRIPTIONAL REPRESSOR FRMR-RELATED"/>
    <property type="match status" value="1"/>
</dbReference>
<evidence type="ECO:0000313" key="1">
    <source>
        <dbReference type="EMBL" id="VYT08169.1"/>
    </source>
</evidence>
<dbReference type="InterPro" id="IPR038390">
    <property type="entry name" value="Metal_Tscrpt_repr_sf"/>
</dbReference>
<protein>
    <submittedName>
        <fullName evidence="1">Transcriptional repressor RcnR</fullName>
    </submittedName>
</protein>
<accession>A0A6N2TT28</accession>
<name>A0A6N2TT28_BLAHA</name>
<dbReference type="GO" id="GO:0003677">
    <property type="term" value="F:DNA binding"/>
    <property type="evidence" value="ECO:0007669"/>
    <property type="project" value="InterPro"/>
</dbReference>
<reference evidence="1" key="1">
    <citation type="submission" date="2019-11" db="EMBL/GenBank/DDBJ databases">
        <authorList>
            <person name="Feng L."/>
        </authorList>
    </citation>
    <scope>NUCLEOTIDE SEQUENCE</scope>
    <source>
        <strain evidence="1">BhanseniiLFYP23</strain>
    </source>
</reference>
<dbReference type="RefSeq" id="WP_004223276.1">
    <property type="nucleotide sequence ID" value="NZ_CACRSY010000012.1"/>
</dbReference>